<evidence type="ECO:0000313" key="7">
    <source>
        <dbReference type="Proteomes" id="UP000219111"/>
    </source>
</evidence>
<keyword evidence="2 4" id="KW-0238">DNA-binding</keyword>
<evidence type="ECO:0000256" key="2">
    <source>
        <dbReference type="ARBA" id="ARBA00023125"/>
    </source>
</evidence>
<dbReference type="AlphaFoldDB" id="A0A285SKX8"/>
<organism evidence="6 7">
    <name type="scientific">Rhodobacter maris</name>
    <dbReference type="NCBI Taxonomy" id="446682"/>
    <lineage>
        <taxon>Bacteria</taxon>
        <taxon>Pseudomonadati</taxon>
        <taxon>Pseudomonadota</taxon>
        <taxon>Alphaproteobacteria</taxon>
        <taxon>Rhodobacterales</taxon>
        <taxon>Rhodobacter group</taxon>
        <taxon>Rhodobacter</taxon>
    </lineage>
</organism>
<accession>A0A285SKX8</accession>
<feature type="domain" description="HTH tetR-type" evidence="5">
    <location>
        <begin position="15"/>
        <end position="75"/>
    </location>
</feature>
<reference evidence="7" key="1">
    <citation type="submission" date="2017-08" db="EMBL/GenBank/DDBJ databases">
        <authorList>
            <person name="Varghese N."/>
            <person name="Submissions S."/>
        </authorList>
    </citation>
    <scope>NUCLEOTIDE SEQUENCE [LARGE SCALE GENOMIC DNA]</scope>
    <source>
        <strain evidence="7">JA276</strain>
    </source>
</reference>
<sequence length="209" mass="23082">MRGRKRVRRSKAEAEQTREKILDAAARLFCVRGIAQTTLEQIAREAGATRGAFYWYFKDKTDVLNAIYERYKPPPLDQIEAAAAAGPIEDPFGIMAATGLEFLAMVENDPIQQRLHLILISGQPGDETAPWRERHNGHVYGVLVQLMTQARTAGQLAPDLTPEQAAVSQMAMINGLIGEWHRSGQAFGLAAAGEKLLPRFLVALRCRAS</sequence>
<keyword evidence="1" id="KW-0805">Transcription regulation</keyword>
<dbReference type="PANTHER" id="PTHR30055:SF240">
    <property type="entry name" value="HTH-TYPE TRANSCRIPTIONAL REGULATOR ACRR"/>
    <property type="match status" value="1"/>
</dbReference>
<evidence type="ECO:0000256" key="1">
    <source>
        <dbReference type="ARBA" id="ARBA00023015"/>
    </source>
</evidence>
<dbReference type="PRINTS" id="PR00455">
    <property type="entry name" value="HTHTETR"/>
</dbReference>
<dbReference type="InterPro" id="IPR001647">
    <property type="entry name" value="HTH_TetR"/>
</dbReference>
<dbReference type="PROSITE" id="PS01081">
    <property type="entry name" value="HTH_TETR_1"/>
    <property type="match status" value="1"/>
</dbReference>
<keyword evidence="7" id="KW-1185">Reference proteome</keyword>
<protein>
    <submittedName>
        <fullName evidence="6">TetR family transcriptional regulator</fullName>
    </submittedName>
</protein>
<dbReference type="Gene3D" id="1.10.357.10">
    <property type="entry name" value="Tetracycline Repressor, domain 2"/>
    <property type="match status" value="1"/>
</dbReference>
<dbReference type="GO" id="GO:0003700">
    <property type="term" value="F:DNA-binding transcription factor activity"/>
    <property type="evidence" value="ECO:0007669"/>
    <property type="project" value="TreeGrafter"/>
</dbReference>
<name>A0A285SKX8_9RHOB</name>
<dbReference type="GO" id="GO:0000976">
    <property type="term" value="F:transcription cis-regulatory region binding"/>
    <property type="evidence" value="ECO:0007669"/>
    <property type="project" value="TreeGrafter"/>
</dbReference>
<dbReference type="InterPro" id="IPR023772">
    <property type="entry name" value="DNA-bd_HTH_TetR-type_CS"/>
</dbReference>
<evidence type="ECO:0000256" key="4">
    <source>
        <dbReference type="PROSITE-ProRule" id="PRU00335"/>
    </source>
</evidence>
<dbReference type="SUPFAM" id="SSF48498">
    <property type="entry name" value="Tetracyclin repressor-like, C-terminal domain"/>
    <property type="match status" value="1"/>
</dbReference>
<dbReference type="InterPro" id="IPR050109">
    <property type="entry name" value="HTH-type_TetR-like_transc_reg"/>
</dbReference>
<dbReference type="Proteomes" id="UP000219111">
    <property type="component" value="Unassembled WGS sequence"/>
</dbReference>
<feature type="DNA-binding region" description="H-T-H motif" evidence="4">
    <location>
        <begin position="38"/>
        <end position="57"/>
    </location>
</feature>
<gene>
    <name evidence="6" type="ORF">SAMN05877831_106115</name>
</gene>
<dbReference type="PROSITE" id="PS50977">
    <property type="entry name" value="HTH_TETR_2"/>
    <property type="match status" value="1"/>
</dbReference>
<evidence type="ECO:0000259" key="5">
    <source>
        <dbReference type="PROSITE" id="PS50977"/>
    </source>
</evidence>
<dbReference type="EMBL" id="OBMT01000006">
    <property type="protein sequence ID" value="SOC08000.1"/>
    <property type="molecule type" value="Genomic_DNA"/>
</dbReference>
<keyword evidence="3" id="KW-0804">Transcription</keyword>
<dbReference type="SUPFAM" id="SSF46689">
    <property type="entry name" value="Homeodomain-like"/>
    <property type="match status" value="1"/>
</dbReference>
<evidence type="ECO:0000256" key="3">
    <source>
        <dbReference type="ARBA" id="ARBA00023163"/>
    </source>
</evidence>
<dbReference type="InterPro" id="IPR036271">
    <property type="entry name" value="Tet_transcr_reg_TetR-rel_C_sf"/>
</dbReference>
<dbReference type="Pfam" id="PF00440">
    <property type="entry name" value="TetR_N"/>
    <property type="match status" value="1"/>
</dbReference>
<evidence type="ECO:0000313" key="6">
    <source>
        <dbReference type="EMBL" id="SOC08000.1"/>
    </source>
</evidence>
<dbReference type="InterPro" id="IPR009057">
    <property type="entry name" value="Homeodomain-like_sf"/>
</dbReference>
<proteinExistence type="predicted"/>
<dbReference type="PANTHER" id="PTHR30055">
    <property type="entry name" value="HTH-TYPE TRANSCRIPTIONAL REGULATOR RUTR"/>
    <property type="match status" value="1"/>
</dbReference>